<evidence type="ECO:0000256" key="1">
    <source>
        <dbReference type="ARBA" id="ARBA00010128"/>
    </source>
</evidence>
<evidence type="ECO:0000256" key="5">
    <source>
        <dbReference type="ARBA" id="ARBA00081070"/>
    </source>
</evidence>
<evidence type="ECO:0000259" key="7">
    <source>
        <dbReference type="PROSITE" id="PS50405"/>
    </source>
</evidence>
<dbReference type="CDD" id="cd03053">
    <property type="entry name" value="GST_N_Phi"/>
    <property type="match status" value="2"/>
</dbReference>
<name>A0AAV6HKP4_9ERIC</name>
<dbReference type="SFLD" id="SFLDS00019">
    <property type="entry name" value="Glutathione_Transferase_(cytos"/>
    <property type="match status" value="2"/>
</dbReference>
<feature type="domain" description="GST N-terminal" evidence="6">
    <location>
        <begin position="252"/>
        <end position="333"/>
    </location>
</feature>
<dbReference type="FunFam" id="1.20.1050.10:FF:000004">
    <property type="entry name" value="Glutathione S-transferase F2"/>
    <property type="match status" value="3"/>
</dbReference>
<comment type="similarity">
    <text evidence="1">Belongs to the GST superfamily. Phi family.</text>
</comment>
<evidence type="ECO:0000313" key="8">
    <source>
        <dbReference type="EMBL" id="KAG5514259.1"/>
    </source>
</evidence>
<dbReference type="GO" id="GO:0005737">
    <property type="term" value="C:cytoplasm"/>
    <property type="evidence" value="ECO:0007669"/>
    <property type="project" value="TreeGrafter"/>
</dbReference>
<protein>
    <recommendedName>
        <fullName evidence="2">glutathione transferase</fullName>
        <ecNumber evidence="2">2.5.1.18</ecNumber>
    </recommendedName>
    <alternativeName>
        <fullName evidence="5">GST class-phi</fullName>
    </alternativeName>
</protein>
<dbReference type="GO" id="GO:0009407">
    <property type="term" value="P:toxin catabolic process"/>
    <property type="evidence" value="ECO:0007669"/>
    <property type="project" value="UniProtKB-ARBA"/>
</dbReference>
<sequence length="582" mass="65295">MTVHYLLTNPSPVETATMKVHGDVLSIATQRVLACLYEKQLDFEFVPVDIRTGAHKKQPFISLNPFGQVPAFEEGDMTLFESRAINLHIAHAYKDKGTQLIYDGKKMAIASVWMDVEAHQFDPAGTKLGFELVIKPMIGGTADVAAVQEKEAKLVQVLDIYEVRLAQSKYLGGDDFTLVDLHHLPCIHRLMGSQVKKLFDSRPHVSAWCADILARPAWLKIALTTSSLFSWTLTVHCSLTKTKANPISVQTATMKVHGAIFTTASRRVFACLYEKELDFELVPVDLRAGHHKKEPFISLNPFGQVPAFEDGDMTLFESRAINLYIAHAYEDKGTQLIYRGKKMAILSMWMQVEANQFDPVASNLVWELVIKLIFGMTTDAAVVEVQEAKLGQVLDIYEVRLGQSKYLGGDDFTLVDLHHLPNIHYLMGTQVKKLFDSRPHVNAWCADILARPAWLKVEANQFDPVASKLVWELLVKPILGMTTDAAVVEVKEAKLGQVLDIYEVRLGQSKYLGGDNFTLVDLHHLPCIQYLMVQTVTMKVHGAVFSTASQKVFACLYKKELNFELVPVDMRAGHHNKHNIKN</sequence>
<dbReference type="FunFam" id="3.40.30.10:FF:000016">
    <property type="entry name" value="Glutathione S-transferase F2"/>
    <property type="match status" value="2"/>
</dbReference>
<keyword evidence="9" id="KW-1185">Reference proteome</keyword>
<dbReference type="Pfam" id="PF02798">
    <property type="entry name" value="GST_N"/>
    <property type="match status" value="2"/>
</dbReference>
<dbReference type="InterPro" id="IPR004046">
    <property type="entry name" value="GST_C"/>
</dbReference>
<dbReference type="InterPro" id="IPR010987">
    <property type="entry name" value="Glutathione-S-Trfase_C-like"/>
</dbReference>
<evidence type="ECO:0000313" key="9">
    <source>
        <dbReference type="Proteomes" id="UP000823749"/>
    </source>
</evidence>
<dbReference type="InterPro" id="IPR036282">
    <property type="entry name" value="Glutathione-S-Trfase_C_sf"/>
</dbReference>
<dbReference type="SFLD" id="SFLDG01154">
    <property type="entry name" value="Main.5:_Phi-like"/>
    <property type="match status" value="1"/>
</dbReference>
<reference evidence="8 9" key="1">
    <citation type="submission" date="2020-08" db="EMBL/GenBank/DDBJ databases">
        <title>Plant Genome Project.</title>
        <authorList>
            <person name="Zhang R.-G."/>
        </authorList>
    </citation>
    <scope>NUCLEOTIDE SEQUENCE [LARGE SCALE GENOMIC DNA]</scope>
    <source>
        <strain evidence="8">WSP0</strain>
        <tissue evidence="8">Leaf</tissue>
    </source>
</reference>
<dbReference type="SUPFAM" id="SSF52833">
    <property type="entry name" value="Thioredoxin-like"/>
    <property type="match status" value="2"/>
</dbReference>
<keyword evidence="3" id="KW-0808">Transferase</keyword>
<dbReference type="GO" id="GO:0006749">
    <property type="term" value="P:glutathione metabolic process"/>
    <property type="evidence" value="ECO:0007669"/>
    <property type="project" value="TreeGrafter"/>
</dbReference>
<comment type="caution">
    <text evidence="8">The sequence shown here is derived from an EMBL/GenBank/DDBJ whole genome shotgun (WGS) entry which is preliminary data.</text>
</comment>
<dbReference type="SFLD" id="SFLDG00358">
    <property type="entry name" value="Main_(cytGST)"/>
    <property type="match status" value="2"/>
</dbReference>
<dbReference type="PANTHER" id="PTHR43900">
    <property type="entry name" value="GLUTATHIONE S-TRANSFERASE RHO"/>
    <property type="match status" value="1"/>
</dbReference>
<dbReference type="EMBL" id="JACTNZ010000013">
    <property type="protein sequence ID" value="KAG5514259.1"/>
    <property type="molecule type" value="Genomic_DNA"/>
</dbReference>
<dbReference type="PROSITE" id="PS50405">
    <property type="entry name" value="GST_CTER"/>
    <property type="match status" value="2"/>
</dbReference>
<dbReference type="PANTHER" id="PTHR43900:SF47">
    <property type="entry name" value="GLUTATHIONE S-TRANSFERASE F6-RELATED"/>
    <property type="match status" value="1"/>
</dbReference>
<comment type="catalytic activity">
    <reaction evidence="4">
        <text>RX + glutathione = an S-substituted glutathione + a halide anion + H(+)</text>
        <dbReference type="Rhea" id="RHEA:16437"/>
        <dbReference type="ChEBI" id="CHEBI:15378"/>
        <dbReference type="ChEBI" id="CHEBI:16042"/>
        <dbReference type="ChEBI" id="CHEBI:17792"/>
        <dbReference type="ChEBI" id="CHEBI:57925"/>
        <dbReference type="ChEBI" id="CHEBI:90779"/>
        <dbReference type="EC" id="2.5.1.18"/>
    </reaction>
</comment>
<dbReference type="EC" id="2.5.1.18" evidence="2"/>
<feature type="domain" description="GST C-terminal" evidence="7">
    <location>
        <begin position="339"/>
        <end position="478"/>
    </location>
</feature>
<feature type="domain" description="GST N-terminal" evidence="6">
    <location>
        <begin position="16"/>
        <end position="97"/>
    </location>
</feature>
<dbReference type="Pfam" id="PF00043">
    <property type="entry name" value="GST_C"/>
    <property type="match status" value="3"/>
</dbReference>
<dbReference type="AlphaFoldDB" id="A0AAV6HKP4"/>
<accession>A0AAV6HKP4</accession>
<dbReference type="GO" id="GO:0043295">
    <property type="term" value="F:glutathione binding"/>
    <property type="evidence" value="ECO:0007669"/>
    <property type="project" value="TreeGrafter"/>
</dbReference>
<dbReference type="GO" id="GO:0004364">
    <property type="term" value="F:glutathione transferase activity"/>
    <property type="evidence" value="ECO:0007669"/>
    <property type="project" value="UniProtKB-EC"/>
</dbReference>
<feature type="domain" description="GST C-terminal" evidence="7">
    <location>
        <begin position="103"/>
        <end position="247"/>
    </location>
</feature>
<dbReference type="CDD" id="cd03187">
    <property type="entry name" value="GST_C_Phi"/>
    <property type="match status" value="2"/>
</dbReference>
<dbReference type="InterPro" id="IPR040079">
    <property type="entry name" value="Glutathione_S-Trfase"/>
</dbReference>
<dbReference type="SUPFAM" id="SSF47616">
    <property type="entry name" value="GST C-terminal domain-like"/>
    <property type="match status" value="3"/>
</dbReference>
<dbReference type="Gene3D" id="1.20.1050.10">
    <property type="match status" value="3"/>
</dbReference>
<dbReference type="PROSITE" id="PS50404">
    <property type="entry name" value="GST_NTER"/>
    <property type="match status" value="2"/>
</dbReference>
<dbReference type="InterPro" id="IPR036249">
    <property type="entry name" value="Thioredoxin-like_sf"/>
</dbReference>
<organism evidence="8 9">
    <name type="scientific">Rhododendron griersonianum</name>
    <dbReference type="NCBI Taxonomy" id="479676"/>
    <lineage>
        <taxon>Eukaryota</taxon>
        <taxon>Viridiplantae</taxon>
        <taxon>Streptophyta</taxon>
        <taxon>Embryophyta</taxon>
        <taxon>Tracheophyta</taxon>
        <taxon>Spermatophyta</taxon>
        <taxon>Magnoliopsida</taxon>
        <taxon>eudicotyledons</taxon>
        <taxon>Gunneridae</taxon>
        <taxon>Pentapetalae</taxon>
        <taxon>asterids</taxon>
        <taxon>Ericales</taxon>
        <taxon>Ericaceae</taxon>
        <taxon>Ericoideae</taxon>
        <taxon>Rhodoreae</taxon>
        <taxon>Rhododendron</taxon>
    </lineage>
</organism>
<dbReference type="Proteomes" id="UP000823749">
    <property type="component" value="Chromosome 13"/>
</dbReference>
<dbReference type="InterPro" id="IPR004045">
    <property type="entry name" value="Glutathione_S-Trfase_N"/>
</dbReference>
<proteinExistence type="inferred from homology"/>
<gene>
    <name evidence="8" type="ORF">RHGRI_035609</name>
</gene>
<evidence type="ECO:0000256" key="2">
    <source>
        <dbReference type="ARBA" id="ARBA00012452"/>
    </source>
</evidence>
<evidence type="ECO:0000256" key="3">
    <source>
        <dbReference type="ARBA" id="ARBA00022679"/>
    </source>
</evidence>
<dbReference type="InterPro" id="IPR034347">
    <property type="entry name" value="GST_Phi_C"/>
</dbReference>
<dbReference type="Gene3D" id="3.40.30.10">
    <property type="entry name" value="Glutaredoxin"/>
    <property type="match status" value="3"/>
</dbReference>
<evidence type="ECO:0000259" key="6">
    <source>
        <dbReference type="PROSITE" id="PS50404"/>
    </source>
</evidence>
<evidence type="ECO:0000256" key="4">
    <source>
        <dbReference type="ARBA" id="ARBA00047960"/>
    </source>
</evidence>